<evidence type="ECO:0000259" key="4">
    <source>
        <dbReference type="PROSITE" id="PS50893"/>
    </source>
</evidence>
<evidence type="ECO:0000313" key="5">
    <source>
        <dbReference type="EMBL" id="AMC94632.1"/>
    </source>
</evidence>
<dbReference type="GO" id="GO:0005886">
    <property type="term" value="C:plasma membrane"/>
    <property type="evidence" value="ECO:0007669"/>
    <property type="project" value="TreeGrafter"/>
</dbReference>
<name>A0A0X8H1Y8_9FIRM</name>
<dbReference type="PROSITE" id="PS50893">
    <property type="entry name" value="ABC_TRANSPORTER_2"/>
    <property type="match status" value="1"/>
</dbReference>
<dbReference type="STRING" id="1514105.AOC36_03595"/>
<dbReference type="InterPro" id="IPR017871">
    <property type="entry name" value="ABC_transporter-like_CS"/>
</dbReference>
<dbReference type="InterPro" id="IPR017911">
    <property type="entry name" value="MacB-like_ATP-bd"/>
</dbReference>
<dbReference type="InterPro" id="IPR027417">
    <property type="entry name" value="P-loop_NTPase"/>
</dbReference>
<proteinExistence type="predicted"/>
<evidence type="ECO:0000313" key="6">
    <source>
        <dbReference type="Proteomes" id="UP000063781"/>
    </source>
</evidence>
<dbReference type="GO" id="GO:0016887">
    <property type="term" value="F:ATP hydrolysis activity"/>
    <property type="evidence" value="ECO:0007669"/>
    <property type="project" value="InterPro"/>
</dbReference>
<evidence type="ECO:0000256" key="1">
    <source>
        <dbReference type="ARBA" id="ARBA00022448"/>
    </source>
</evidence>
<evidence type="ECO:0000256" key="3">
    <source>
        <dbReference type="ARBA" id="ARBA00022840"/>
    </source>
</evidence>
<dbReference type="GO" id="GO:0022857">
    <property type="term" value="F:transmembrane transporter activity"/>
    <property type="evidence" value="ECO:0007669"/>
    <property type="project" value="TreeGrafter"/>
</dbReference>
<protein>
    <recommendedName>
        <fullName evidence="4">ABC transporter domain-containing protein</fullName>
    </recommendedName>
</protein>
<dbReference type="PROSITE" id="PS00211">
    <property type="entry name" value="ABC_TRANSPORTER_1"/>
    <property type="match status" value="1"/>
</dbReference>
<keyword evidence="1" id="KW-0813">Transport</keyword>
<gene>
    <name evidence="5" type="ORF">AOC36_03595</name>
</gene>
<dbReference type="SMART" id="SM00382">
    <property type="entry name" value="AAA"/>
    <property type="match status" value="1"/>
</dbReference>
<dbReference type="InterPro" id="IPR015854">
    <property type="entry name" value="ABC_transpr_LolD-like"/>
</dbReference>
<dbReference type="GO" id="GO:0005524">
    <property type="term" value="F:ATP binding"/>
    <property type="evidence" value="ECO:0007669"/>
    <property type="project" value="UniProtKB-KW"/>
</dbReference>
<dbReference type="PANTHER" id="PTHR24220:SF86">
    <property type="entry name" value="ABC TRANSPORTER ABCH.1"/>
    <property type="match status" value="1"/>
</dbReference>
<keyword evidence="3" id="KW-0067">ATP-binding</keyword>
<organism evidence="5 6">
    <name type="scientific">Erysipelothrix larvae</name>
    <dbReference type="NCBI Taxonomy" id="1514105"/>
    <lineage>
        <taxon>Bacteria</taxon>
        <taxon>Bacillati</taxon>
        <taxon>Bacillota</taxon>
        <taxon>Erysipelotrichia</taxon>
        <taxon>Erysipelotrichales</taxon>
        <taxon>Erysipelotrichaceae</taxon>
        <taxon>Erysipelothrix</taxon>
    </lineage>
</organism>
<dbReference type="Gene3D" id="3.40.50.300">
    <property type="entry name" value="P-loop containing nucleotide triphosphate hydrolases"/>
    <property type="match status" value="1"/>
</dbReference>
<dbReference type="Pfam" id="PF00005">
    <property type="entry name" value="ABC_tran"/>
    <property type="match status" value="1"/>
</dbReference>
<dbReference type="InterPro" id="IPR003593">
    <property type="entry name" value="AAA+_ATPase"/>
</dbReference>
<dbReference type="CDD" id="cd03255">
    <property type="entry name" value="ABC_MJ0796_LolCDE_FtsE"/>
    <property type="match status" value="1"/>
</dbReference>
<dbReference type="PANTHER" id="PTHR24220">
    <property type="entry name" value="IMPORT ATP-BINDING PROTEIN"/>
    <property type="match status" value="1"/>
</dbReference>
<dbReference type="Proteomes" id="UP000063781">
    <property type="component" value="Chromosome"/>
</dbReference>
<sequence length="222" mass="25194">MLELRNVNRIYETDGLRKQALKDITIKISSGDQIMILGASGSGKSTLLNIIGLLDKGYEGQYLIDGIERKTLTEKEQATLRSRLFGYVFQDFVLVENETIFENVRIPLIYSTIEKSKHKAMIETALEGVGLAGMSRKRVKYLSGGERQRVAIARALVNQPKIVIADEPTGSLDQITREQVLDIIYNYLDEDKILLFVTHDLENNRRGEQKIIDIKNGELFFD</sequence>
<dbReference type="SUPFAM" id="SSF52540">
    <property type="entry name" value="P-loop containing nucleoside triphosphate hydrolases"/>
    <property type="match status" value="1"/>
</dbReference>
<evidence type="ECO:0000256" key="2">
    <source>
        <dbReference type="ARBA" id="ARBA00022741"/>
    </source>
</evidence>
<keyword evidence="2" id="KW-0547">Nucleotide-binding</keyword>
<dbReference type="EMBL" id="CP013213">
    <property type="protein sequence ID" value="AMC94632.1"/>
    <property type="molecule type" value="Genomic_DNA"/>
</dbReference>
<dbReference type="AlphaFoldDB" id="A0A0X8H1Y8"/>
<keyword evidence="6" id="KW-1185">Reference proteome</keyword>
<dbReference type="KEGG" id="erl:AOC36_03595"/>
<dbReference type="InterPro" id="IPR003439">
    <property type="entry name" value="ABC_transporter-like_ATP-bd"/>
</dbReference>
<accession>A0A0X8H1Y8</accession>
<reference evidence="5 6" key="1">
    <citation type="submission" date="2015-10" db="EMBL/GenBank/DDBJ databases">
        <title>Erysipelothrix larvae sp. LV19 isolated from the larval gut of the rhinoceros beetle, Trypoxylus dichotomus.</title>
        <authorList>
            <person name="Lim S."/>
            <person name="Kim B.-C."/>
        </authorList>
    </citation>
    <scope>NUCLEOTIDE SEQUENCE [LARGE SCALE GENOMIC DNA]</scope>
    <source>
        <strain evidence="5 6">LV19</strain>
    </source>
</reference>
<feature type="domain" description="ABC transporter" evidence="4">
    <location>
        <begin position="2"/>
        <end position="221"/>
    </location>
</feature>